<evidence type="ECO:0000313" key="1">
    <source>
        <dbReference type="EMBL" id="RHN48317.1"/>
    </source>
</evidence>
<gene>
    <name evidence="2" type="ORF">MtrunA17_Chr4g0009471</name>
    <name evidence="1" type="ORF">MtrunA17_Chr7g0262481</name>
</gene>
<reference evidence="3" key="1">
    <citation type="journal article" date="2018" name="Nat. Plants">
        <title>Whole-genome landscape of Medicago truncatula symbiotic genes.</title>
        <authorList>
            <person name="Pecrix Y."/>
            <person name="Staton S.E."/>
            <person name="Sallet E."/>
            <person name="Lelandais-Briere C."/>
            <person name="Moreau S."/>
            <person name="Carrere S."/>
            <person name="Blein T."/>
            <person name="Jardinaud M.F."/>
            <person name="Latrasse D."/>
            <person name="Zouine M."/>
            <person name="Zahm M."/>
            <person name="Kreplak J."/>
            <person name="Mayjonade B."/>
            <person name="Satge C."/>
            <person name="Perez M."/>
            <person name="Cauet S."/>
            <person name="Marande W."/>
            <person name="Chantry-Darmon C."/>
            <person name="Lopez-Roques C."/>
            <person name="Bouchez O."/>
            <person name="Berard A."/>
            <person name="Debelle F."/>
            <person name="Munos S."/>
            <person name="Bendahmane A."/>
            <person name="Berges H."/>
            <person name="Niebel A."/>
            <person name="Buitink J."/>
            <person name="Frugier F."/>
            <person name="Benhamed M."/>
            <person name="Crespi M."/>
            <person name="Gouzy J."/>
            <person name="Gamas P."/>
        </authorList>
    </citation>
    <scope>NUCLEOTIDE SEQUENCE [LARGE SCALE GENOMIC DNA]</scope>
    <source>
        <strain evidence="3">cv. Jemalong A17</strain>
    </source>
</reference>
<organism evidence="2">
    <name type="scientific">Medicago truncatula</name>
    <name type="common">Barrel medic</name>
    <name type="synonym">Medicago tribuloides</name>
    <dbReference type="NCBI Taxonomy" id="3880"/>
    <lineage>
        <taxon>Eukaryota</taxon>
        <taxon>Viridiplantae</taxon>
        <taxon>Streptophyta</taxon>
        <taxon>Embryophyta</taxon>
        <taxon>Tracheophyta</taxon>
        <taxon>Spermatophyta</taxon>
        <taxon>Magnoliopsida</taxon>
        <taxon>eudicotyledons</taxon>
        <taxon>Gunneridae</taxon>
        <taxon>Pentapetalae</taxon>
        <taxon>rosids</taxon>
        <taxon>fabids</taxon>
        <taxon>Fabales</taxon>
        <taxon>Fabaceae</taxon>
        <taxon>Papilionoideae</taxon>
        <taxon>50 kb inversion clade</taxon>
        <taxon>NPAAA clade</taxon>
        <taxon>Hologalegina</taxon>
        <taxon>IRL clade</taxon>
        <taxon>Trifolieae</taxon>
        <taxon>Medicago</taxon>
    </lineage>
</organism>
<proteinExistence type="predicted"/>
<dbReference type="Gramene" id="rna21074">
    <property type="protein sequence ID" value="RHN59086.1"/>
    <property type="gene ID" value="gene21074"/>
</dbReference>
<dbReference type="Proteomes" id="UP000265566">
    <property type="component" value="Chromosome 4"/>
</dbReference>
<accession>A0A396I0F2</accession>
<dbReference type="AlphaFoldDB" id="A0A396I0F2"/>
<evidence type="ECO:0000313" key="3">
    <source>
        <dbReference type="Proteomes" id="UP000265566"/>
    </source>
</evidence>
<dbReference type="Gramene" id="rna43020">
    <property type="protein sequence ID" value="RHN48317.1"/>
    <property type="gene ID" value="gene43020"/>
</dbReference>
<evidence type="ECO:0000313" key="2">
    <source>
        <dbReference type="EMBL" id="RHN59086.1"/>
    </source>
</evidence>
<dbReference type="EMBL" id="PSQE01000004">
    <property type="protein sequence ID" value="RHN59086.1"/>
    <property type="molecule type" value="Genomic_DNA"/>
</dbReference>
<comment type="caution">
    <text evidence="2">The sequence shown here is derived from an EMBL/GenBank/DDBJ whole genome shotgun (WGS) entry which is preliminary data.</text>
</comment>
<protein>
    <submittedName>
        <fullName evidence="2">Uncharacterized protein</fullName>
    </submittedName>
</protein>
<reference evidence="2" key="2">
    <citation type="journal article" date="2018" name="Nat. Plants">
        <title>Whole-genome landscape of Medicago truncatula symbiotic genes.</title>
        <authorList>
            <person name="Pecrix Y."/>
            <person name="Gamas P."/>
            <person name="Carrere S."/>
        </authorList>
    </citation>
    <scope>NUCLEOTIDE SEQUENCE</scope>
    <source>
        <tissue evidence="2">Leaves</tissue>
    </source>
</reference>
<dbReference type="Proteomes" id="UP000265566">
    <property type="component" value="Chromosome 7"/>
</dbReference>
<sequence length="63" mass="6983">MIVRTSGIVYSNLFVNQTCISRLLVAGTICIAKRLFERTMIKLSATFSGNNDTIYLKVIPSTV</sequence>
<name>A0A396I0F2_MEDTR</name>
<dbReference type="EMBL" id="PSQE01000007">
    <property type="protein sequence ID" value="RHN48317.1"/>
    <property type="molecule type" value="Genomic_DNA"/>
</dbReference>